<keyword evidence="3 5" id="KW-1133">Transmembrane helix</keyword>
<feature type="transmembrane region" description="Helical" evidence="5">
    <location>
        <begin position="55"/>
        <end position="72"/>
    </location>
</feature>
<dbReference type="EMBL" id="FWYF01000005">
    <property type="protein sequence ID" value="SMD38904.1"/>
    <property type="molecule type" value="Genomic_DNA"/>
</dbReference>
<name>A0A1W2GQR9_REIFA</name>
<dbReference type="Pfam" id="PF00999">
    <property type="entry name" value="Na_H_Exchanger"/>
    <property type="match status" value="1"/>
</dbReference>
<feature type="transmembrane region" description="Helical" evidence="5">
    <location>
        <begin position="117"/>
        <end position="138"/>
    </location>
</feature>
<keyword evidence="4 5" id="KW-0472">Membrane</keyword>
<dbReference type="InterPro" id="IPR006153">
    <property type="entry name" value="Cation/H_exchanger_TM"/>
</dbReference>
<gene>
    <name evidence="7" type="ORF">SAMN04488029_3936</name>
</gene>
<evidence type="ECO:0000313" key="8">
    <source>
        <dbReference type="Proteomes" id="UP000192472"/>
    </source>
</evidence>
<evidence type="ECO:0000256" key="3">
    <source>
        <dbReference type="ARBA" id="ARBA00022989"/>
    </source>
</evidence>
<evidence type="ECO:0000313" key="7">
    <source>
        <dbReference type="EMBL" id="SMD38904.1"/>
    </source>
</evidence>
<dbReference type="OrthoDB" id="643057at2"/>
<feature type="domain" description="Cation/H+ exchanger transmembrane" evidence="6">
    <location>
        <begin position="13"/>
        <end position="384"/>
    </location>
</feature>
<dbReference type="STRING" id="692418.SAMN04488029_3936"/>
<feature type="transmembrane region" description="Helical" evidence="5">
    <location>
        <begin position="183"/>
        <end position="205"/>
    </location>
</feature>
<evidence type="ECO:0000256" key="2">
    <source>
        <dbReference type="ARBA" id="ARBA00022692"/>
    </source>
</evidence>
<reference evidence="7 8" key="1">
    <citation type="submission" date="2017-04" db="EMBL/GenBank/DDBJ databases">
        <authorList>
            <person name="Afonso C.L."/>
            <person name="Miller P.J."/>
            <person name="Scott M.A."/>
            <person name="Spackman E."/>
            <person name="Goraichik I."/>
            <person name="Dimitrov K.M."/>
            <person name="Suarez D.L."/>
            <person name="Swayne D.E."/>
        </authorList>
    </citation>
    <scope>NUCLEOTIDE SEQUENCE [LARGE SCALE GENOMIC DNA]</scope>
    <source>
        <strain evidence="7 8">DSM 26133</strain>
    </source>
</reference>
<evidence type="ECO:0000256" key="1">
    <source>
        <dbReference type="ARBA" id="ARBA00004141"/>
    </source>
</evidence>
<feature type="transmembrane region" description="Helical" evidence="5">
    <location>
        <begin position="92"/>
        <end position="111"/>
    </location>
</feature>
<feature type="transmembrane region" description="Helical" evidence="5">
    <location>
        <begin position="237"/>
        <end position="256"/>
    </location>
</feature>
<dbReference type="Proteomes" id="UP000192472">
    <property type="component" value="Unassembled WGS sequence"/>
</dbReference>
<feature type="transmembrane region" description="Helical" evidence="5">
    <location>
        <begin position="212"/>
        <end position="231"/>
    </location>
</feature>
<protein>
    <recommendedName>
        <fullName evidence="6">Cation/H+ exchanger transmembrane domain-containing protein</fullName>
    </recommendedName>
</protein>
<proteinExistence type="predicted"/>
<dbReference type="AlphaFoldDB" id="A0A1W2GQR9"/>
<dbReference type="GO" id="GO:1902600">
    <property type="term" value="P:proton transmembrane transport"/>
    <property type="evidence" value="ECO:0007669"/>
    <property type="project" value="InterPro"/>
</dbReference>
<dbReference type="Gene3D" id="1.20.1530.20">
    <property type="match status" value="1"/>
</dbReference>
<evidence type="ECO:0000256" key="4">
    <source>
        <dbReference type="ARBA" id="ARBA00023136"/>
    </source>
</evidence>
<accession>A0A1W2GQR9</accession>
<feature type="transmembrane region" description="Helical" evidence="5">
    <location>
        <begin position="364"/>
        <end position="383"/>
    </location>
</feature>
<dbReference type="InterPro" id="IPR038770">
    <property type="entry name" value="Na+/solute_symporter_sf"/>
</dbReference>
<feature type="transmembrane region" description="Helical" evidence="5">
    <location>
        <begin position="276"/>
        <end position="296"/>
    </location>
</feature>
<evidence type="ECO:0000256" key="5">
    <source>
        <dbReference type="SAM" id="Phobius"/>
    </source>
</evidence>
<feature type="transmembrane region" description="Helical" evidence="5">
    <location>
        <begin position="302"/>
        <end position="323"/>
    </location>
</feature>
<organism evidence="7 8">
    <name type="scientific">Reichenbachiella faecimaris</name>
    <dbReference type="NCBI Taxonomy" id="692418"/>
    <lineage>
        <taxon>Bacteria</taxon>
        <taxon>Pseudomonadati</taxon>
        <taxon>Bacteroidota</taxon>
        <taxon>Cytophagia</taxon>
        <taxon>Cytophagales</taxon>
        <taxon>Reichenbachiellaceae</taxon>
        <taxon>Reichenbachiella</taxon>
    </lineage>
</organism>
<keyword evidence="2 5" id="KW-0812">Transmembrane</keyword>
<evidence type="ECO:0000259" key="6">
    <source>
        <dbReference type="Pfam" id="PF00999"/>
    </source>
</evidence>
<feature type="transmembrane region" description="Helical" evidence="5">
    <location>
        <begin position="335"/>
        <end position="352"/>
    </location>
</feature>
<dbReference type="GO" id="GO:0015297">
    <property type="term" value="F:antiporter activity"/>
    <property type="evidence" value="ECO:0007669"/>
    <property type="project" value="InterPro"/>
</dbReference>
<dbReference type="RefSeq" id="WP_084374561.1">
    <property type="nucleotide sequence ID" value="NZ_FWYF01000005.1"/>
</dbReference>
<keyword evidence="8" id="KW-1185">Reference proteome</keyword>
<comment type="subcellular location">
    <subcellularLocation>
        <location evidence="1">Membrane</location>
        <topology evidence="1">Multi-pass membrane protein</topology>
    </subcellularLocation>
</comment>
<sequence>MTTAIIITFCSLLLIAYLFNLTSARTKIPSVILLLALGWALKQGTEFLEVKVPNLSAILPVLATAGLILIVLEGSLELRLNKSKLPLIKQSFLGALLSMVILSVILAYAFSLLGDYSFLRCLTNAIPLCIISSAIAVPSVSNLSEFDREFVIYESSLSDILGVLFFNFVLLYESIGVSSFGHFSIQLVAIIVISFVATIGLSMLISRIDHHIKFIPIILLVILIYTVLKIYHLPALIFILIFGLFIGNIDRLRWFAWIDKFKLEVLEVESEKFKDLTIELAFLVRALFFILFGFLLETSDILNLQTLIWSIGIVAFFVLARSLQLRISRLAFKPLLFVAPRGLITILLFLSIEPAQQIPFVNNSLIIQIILLTAVVMAIGIMITSTEEVSEIEAVDGQEWDK</sequence>
<dbReference type="GO" id="GO:0016020">
    <property type="term" value="C:membrane"/>
    <property type="evidence" value="ECO:0007669"/>
    <property type="project" value="UniProtKB-SubCell"/>
</dbReference>
<feature type="transmembrane region" description="Helical" evidence="5">
    <location>
        <begin position="150"/>
        <end position="171"/>
    </location>
</feature>